<organism evidence="2 3">
    <name type="scientific">Panicum virgatum</name>
    <name type="common">Blackwell switchgrass</name>
    <dbReference type="NCBI Taxonomy" id="38727"/>
    <lineage>
        <taxon>Eukaryota</taxon>
        <taxon>Viridiplantae</taxon>
        <taxon>Streptophyta</taxon>
        <taxon>Embryophyta</taxon>
        <taxon>Tracheophyta</taxon>
        <taxon>Spermatophyta</taxon>
        <taxon>Magnoliopsida</taxon>
        <taxon>Liliopsida</taxon>
        <taxon>Poales</taxon>
        <taxon>Poaceae</taxon>
        <taxon>PACMAD clade</taxon>
        <taxon>Panicoideae</taxon>
        <taxon>Panicodae</taxon>
        <taxon>Paniceae</taxon>
        <taxon>Panicinae</taxon>
        <taxon>Panicum</taxon>
        <taxon>Panicum sect. Hiantes</taxon>
    </lineage>
</organism>
<feature type="region of interest" description="Disordered" evidence="1">
    <location>
        <begin position="169"/>
        <end position="226"/>
    </location>
</feature>
<accession>A0A8T0UQ34</accession>
<keyword evidence="3" id="KW-1185">Reference proteome</keyword>
<dbReference type="AlphaFoldDB" id="A0A8T0UQ34"/>
<sequence>MIGDLDPVERRGGRFAAMASLVPSPSAGSSGGSMAASVPSASATCSVGICSAHAPTPRHHPRVRGSLGGSMAARVPSTSATCSTRIRSAHAAVPSLSAGSSGWSMPASVPSASSTAPPGFAARPRPPGAVTASFLPEQGEDLHQHALREDDLRDRHEVVLERLPPWAEQHRGGADGMRRRRRWGRGRGRKRVRRQDQGGVSHERGMGRRGWVGVGRRSTDARIQPN</sequence>
<gene>
    <name evidence="2" type="ORF">PVAP13_3KG366800</name>
</gene>
<dbReference type="EMBL" id="CM029041">
    <property type="protein sequence ID" value="KAG2626532.1"/>
    <property type="molecule type" value="Genomic_DNA"/>
</dbReference>
<dbReference type="Proteomes" id="UP000823388">
    <property type="component" value="Chromosome 3K"/>
</dbReference>
<comment type="caution">
    <text evidence="2">The sequence shown here is derived from an EMBL/GenBank/DDBJ whole genome shotgun (WGS) entry which is preliminary data.</text>
</comment>
<name>A0A8T0UQ34_PANVG</name>
<reference evidence="2" key="1">
    <citation type="submission" date="2020-05" db="EMBL/GenBank/DDBJ databases">
        <title>WGS assembly of Panicum virgatum.</title>
        <authorList>
            <person name="Lovell J.T."/>
            <person name="Jenkins J."/>
            <person name="Shu S."/>
            <person name="Juenger T.E."/>
            <person name="Schmutz J."/>
        </authorList>
    </citation>
    <scope>NUCLEOTIDE SEQUENCE</scope>
    <source>
        <strain evidence="2">AP13</strain>
    </source>
</reference>
<protein>
    <submittedName>
        <fullName evidence="2">Uncharacterized protein</fullName>
    </submittedName>
</protein>
<evidence type="ECO:0000313" key="2">
    <source>
        <dbReference type="EMBL" id="KAG2626532.1"/>
    </source>
</evidence>
<feature type="compositionally biased region" description="Basic residues" evidence="1">
    <location>
        <begin position="178"/>
        <end position="193"/>
    </location>
</feature>
<proteinExistence type="predicted"/>
<evidence type="ECO:0000313" key="3">
    <source>
        <dbReference type="Proteomes" id="UP000823388"/>
    </source>
</evidence>
<evidence type="ECO:0000256" key="1">
    <source>
        <dbReference type="SAM" id="MobiDB-lite"/>
    </source>
</evidence>